<dbReference type="OrthoDB" id="1730907at2759"/>
<evidence type="ECO:0000313" key="1">
    <source>
        <dbReference type="EMBL" id="RDX80443.1"/>
    </source>
</evidence>
<dbReference type="SUPFAM" id="SSF53098">
    <property type="entry name" value="Ribonuclease H-like"/>
    <property type="match status" value="1"/>
</dbReference>
<dbReference type="Gene3D" id="3.30.420.10">
    <property type="entry name" value="Ribonuclease H-like superfamily/Ribonuclease H"/>
    <property type="match status" value="1"/>
</dbReference>
<dbReference type="GO" id="GO:0003676">
    <property type="term" value="F:nucleic acid binding"/>
    <property type="evidence" value="ECO:0007669"/>
    <property type="project" value="InterPro"/>
</dbReference>
<dbReference type="PANTHER" id="PTHR48475">
    <property type="entry name" value="RIBONUCLEASE H"/>
    <property type="match status" value="1"/>
</dbReference>
<dbReference type="InterPro" id="IPR012337">
    <property type="entry name" value="RNaseH-like_sf"/>
</dbReference>
<sequence>MPPRKNRPSTTSAKCSQNVSREYDIVYTNKKVVKGKALAEQLAHHPLSYEFPNEQIMSAKDVRLEADSDEWKLWFDGAMNMLGNGIRALLASLEDQYFPFSAKLGFDCTNNMAKYEACAMAITMAIEHQVKRLKVFGDLVLVIYQLRGE</sequence>
<organism evidence="1 2">
    <name type="scientific">Mucuna pruriens</name>
    <name type="common">Velvet bean</name>
    <name type="synonym">Dolichos pruriens</name>
    <dbReference type="NCBI Taxonomy" id="157652"/>
    <lineage>
        <taxon>Eukaryota</taxon>
        <taxon>Viridiplantae</taxon>
        <taxon>Streptophyta</taxon>
        <taxon>Embryophyta</taxon>
        <taxon>Tracheophyta</taxon>
        <taxon>Spermatophyta</taxon>
        <taxon>Magnoliopsida</taxon>
        <taxon>eudicotyledons</taxon>
        <taxon>Gunneridae</taxon>
        <taxon>Pentapetalae</taxon>
        <taxon>rosids</taxon>
        <taxon>fabids</taxon>
        <taxon>Fabales</taxon>
        <taxon>Fabaceae</taxon>
        <taxon>Papilionoideae</taxon>
        <taxon>50 kb inversion clade</taxon>
        <taxon>NPAAA clade</taxon>
        <taxon>indigoferoid/millettioid clade</taxon>
        <taxon>Phaseoleae</taxon>
        <taxon>Mucuna</taxon>
    </lineage>
</organism>
<accession>A0A371FQU0</accession>
<gene>
    <name evidence="1" type="ORF">CR513_39003</name>
</gene>
<comment type="caution">
    <text evidence="1">The sequence shown here is derived from an EMBL/GenBank/DDBJ whole genome shotgun (WGS) entry which is preliminary data.</text>
</comment>
<keyword evidence="2" id="KW-1185">Reference proteome</keyword>
<proteinExistence type="predicted"/>
<evidence type="ECO:0000313" key="2">
    <source>
        <dbReference type="Proteomes" id="UP000257109"/>
    </source>
</evidence>
<dbReference type="PANTHER" id="PTHR48475:SF1">
    <property type="entry name" value="RNASE H TYPE-1 DOMAIN-CONTAINING PROTEIN"/>
    <property type="match status" value="1"/>
</dbReference>
<protein>
    <submittedName>
        <fullName evidence="1">Uncharacterized protein</fullName>
    </submittedName>
</protein>
<dbReference type="Proteomes" id="UP000257109">
    <property type="component" value="Unassembled WGS sequence"/>
</dbReference>
<feature type="non-terminal residue" evidence="1">
    <location>
        <position position="1"/>
    </location>
</feature>
<dbReference type="EMBL" id="QJKJ01008222">
    <property type="protein sequence ID" value="RDX80443.1"/>
    <property type="molecule type" value="Genomic_DNA"/>
</dbReference>
<name>A0A371FQU0_MUCPR</name>
<dbReference type="InterPro" id="IPR036397">
    <property type="entry name" value="RNaseH_sf"/>
</dbReference>
<dbReference type="AlphaFoldDB" id="A0A371FQU0"/>
<reference evidence="1" key="1">
    <citation type="submission" date="2018-05" db="EMBL/GenBank/DDBJ databases">
        <title>Draft genome of Mucuna pruriens seed.</title>
        <authorList>
            <person name="Nnadi N.E."/>
            <person name="Vos R."/>
            <person name="Hasami M.H."/>
            <person name="Devisetty U.K."/>
            <person name="Aguiy J.C."/>
        </authorList>
    </citation>
    <scope>NUCLEOTIDE SEQUENCE [LARGE SCALE GENOMIC DNA]</scope>
    <source>
        <strain evidence="1">JCA_2017</strain>
    </source>
</reference>